<name>A0ABV4AWF0_9GAMM</name>
<organism evidence="2 3">
    <name type="scientific">Rhodanobacter humi</name>
    <dbReference type="NCBI Taxonomy" id="1888173"/>
    <lineage>
        <taxon>Bacteria</taxon>
        <taxon>Pseudomonadati</taxon>
        <taxon>Pseudomonadota</taxon>
        <taxon>Gammaproteobacteria</taxon>
        <taxon>Lysobacterales</taxon>
        <taxon>Rhodanobacteraceae</taxon>
        <taxon>Rhodanobacter</taxon>
    </lineage>
</organism>
<reference evidence="2 3" key="1">
    <citation type="submission" date="2024-07" db="EMBL/GenBank/DDBJ databases">
        <title>Molecular mechanisms and environmental adaptations of flagellar loss and biofilm growth of Rhodanobacter under environmental stress.</title>
        <authorList>
            <person name="Chen M."/>
        </authorList>
    </citation>
    <scope>NUCLEOTIDE SEQUENCE [LARGE SCALE GENOMIC DNA]</scope>
    <source>
        <strain evidence="2 3">RS22</strain>
    </source>
</reference>
<dbReference type="GO" id="GO:0003743">
    <property type="term" value="F:translation initiation factor activity"/>
    <property type="evidence" value="ECO:0007669"/>
    <property type="project" value="UniProtKB-KW"/>
</dbReference>
<evidence type="ECO:0000259" key="1">
    <source>
        <dbReference type="Pfam" id="PF02486"/>
    </source>
</evidence>
<dbReference type="Proteomes" id="UP001562159">
    <property type="component" value="Unassembled WGS sequence"/>
</dbReference>
<feature type="domain" description="Replication initiation protein-like C-terminal" evidence="1">
    <location>
        <begin position="171"/>
        <end position="302"/>
    </location>
</feature>
<keyword evidence="3" id="KW-1185">Reference proteome</keyword>
<protein>
    <submittedName>
        <fullName evidence="2">Replication initiation factor domain-containing protein</fullName>
    </submittedName>
</protein>
<evidence type="ECO:0000313" key="2">
    <source>
        <dbReference type="EMBL" id="MEY2184325.1"/>
    </source>
</evidence>
<keyword evidence="2" id="KW-0648">Protein biosynthesis</keyword>
<accession>A0ABV4AWF0</accession>
<dbReference type="Pfam" id="PF02486">
    <property type="entry name" value="Rep_trans"/>
    <property type="match status" value="1"/>
</dbReference>
<sequence length="379" mass="41845">MMPRPFMRRPLGAFQPSDAIYLRVPHSGAAIGCTVDQAVERLATNVALSPRHAGPSSNTGLNTSIPFHLSIDYCTLVFSAEKGEMCGQSTRTIVDWLFGHDSGLYPTELRSKFWQFYKLSAYINDAEGNCVGRIGRGGNGDTWCVSLTGAGCQRVLNWHWVKVQAGYLDAHISRLDIALDDFGAVLLGDIRQINELARTGGFAPVGCGKPPVTSFHDDHGSGKGSTVYVGLKGRKQLCIYEKGKQLGDPESPWVRVELRLWAADSVVPLDALTRPHEFMRGAYAVLADRVPMCDEASRPEKKAREVSAHAVAACRFLREQCGPLLNLMWQCLGDQAVEFFREEIFRNTLPSRFKGSGLDHESLLGVLRYQLGYEVPPPF</sequence>
<dbReference type="InterPro" id="IPR003491">
    <property type="entry name" value="REP-like_C"/>
</dbReference>
<dbReference type="EMBL" id="JBGBPY010000001">
    <property type="protein sequence ID" value="MEY2184325.1"/>
    <property type="molecule type" value="Genomic_DNA"/>
</dbReference>
<gene>
    <name evidence="2" type="ORF">AB7878_18105</name>
</gene>
<proteinExistence type="predicted"/>
<keyword evidence="2" id="KW-0396">Initiation factor</keyword>
<evidence type="ECO:0000313" key="3">
    <source>
        <dbReference type="Proteomes" id="UP001562159"/>
    </source>
</evidence>
<comment type="caution">
    <text evidence="2">The sequence shown here is derived from an EMBL/GenBank/DDBJ whole genome shotgun (WGS) entry which is preliminary data.</text>
</comment>